<organism evidence="2 3">
    <name type="scientific">Eucalyptus globulus</name>
    <name type="common">Tasmanian blue gum</name>
    <dbReference type="NCBI Taxonomy" id="34317"/>
    <lineage>
        <taxon>Eukaryota</taxon>
        <taxon>Viridiplantae</taxon>
        <taxon>Streptophyta</taxon>
        <taxon>Embryophyta</taxon>
        <taxon>Tracheophyta</taxon>
        <taxon>Spermatophyta</taxon>
        <taxon>Magnoliopsida</taxon>
        <taxon>eudicotyledons</taxon>
        <taxon>Gunneridae</taxon>
        <taxon>Pentapetalae</taxon>
        <taxon>rosids</taxon>
        <taxon>malvids</taxon>
        <taxon>Myrtales</taxon>
        <taxon>Myrtaceae</taxon>
        <taxon>Myrtoideae</taxon>
        <taxon>Eucalypteae</taxon>
        <taxon>Eucalyptus</taxon>
    </lineage>
</organism>
<accession>A0ABD3IP64</accession>
<protein>
    <submittedName>
        <fullName evidence="2">Uncharacterized protein</fullName>
    </submittedName>
</protein>
<feature type="region of interest" description="Disordered" evidence="1">
    <location>
        <begin position="1"/>
        <end position="90"/>
    </location>
</feature>
<reference evidence="2 3" key="1">
    <citation type="submission" date="2024-11" db="EMBL/GenBank/DDBJ databases">
        <title>Chromosome-level genome assembly of Eucalyptus globulus Labill. provides insights into its genome evolution.</title>
        <authorList>
            <person name="Li X."/>
        </authorList>
    </citation>
    <scope>NUCLEOTIDE SEQUENCE [LARGE SCALE GENOMIC DNA]</scope>
    <source>
        <strain evidence="2">CL2024</strain>
        <tissue evidence="2">Fresh tender leaves</tissue>
    </source>
</reference>
<evidence type="ECO:0000313" key="2">
    <source>
        <dbReference type="EMBL" id="KAL3715864.1"/>
    </source>
</evidence>
<comment type="caution">
    <text evidence="2">The sequence shown here is derived from an EMBL/GenBank/DDBJ whole genome shotgun (WGS) entry which is preliminary data.</text>
</comment>
<name>A0ABD3IP64_EUCGL</name>
<feature type="compositionally biased region" description="Basic and acidic residues" evidence="1">
    <location>
        <begin position="57"/>
        <end position="69"/>
    </location>
</feature>
<dbReference type="AlphaFoldDB" id="A0ABD3IP64"/>
<dbReference type="EMBL" id="JBJKBG010000011">
    <property type="protein sequence ID" value="KAL3715864.1"/>
    <property type="molecule type" value="Genomic_DNA"/>
</dbReference>
<keyword evidence="3" id="KW-1185">Reference proteome</keyword>
<gene>
    <name evidence="2" type="ORF">ACJRO7_007594</name>
</gene>
<sequence>MASTASDGGVEGDQRARGQRGGVEGERRWPRAGVSKRWRRGRATVASRAIGEPEVSGDDRCRRGREEVASSRGQRAVASRASNGGVEGKR</sequence>
<proteinExistence type="predicted"/>
<evidence type="ECO:0000313" key="3">
    <source>
        <dbReference type="Proteomes" id="UP001634007"/>
    </source>
</evidence>
<dbReference type="Proteomes" id="UP001634007">
    <property type="component" value="Unassembled WGS sequence"/>
</dbReference>
<evidence type="ECO:0000256" key="1">
    <source>
        <dbReference type="SAM" id="MobiDB-lite"/>
    </source>
</evidence>